<reference evidence="7" key="1">
    <citation type="submission" date="2021-03" db="EMBL/GenBank/DDBJ databases">
        <title>The complete genome sequence of Acetobacter sp. TBRC 12339.</title>
        <authorList>
            <person name="Charoenyingcharoen P."/>
            <person name="Yukphan P."/>
        </authorList>
    </citation>
    <scope>NUCLEOTIDE SEQUENCE</scope>
    <source>
        <strain evidence="7">TBRC 12339</strain>
    </source>
</reference>
<dbReference type="PANTHER" id="PTHR33991:SF1">
    <property type="entry name" value="DNA REPAIR PROTEIN RECO"/>
    <property type="match status" value="1"/>
</dbReference>
<sequence length="278" mass="29878">MREGGMSPDTEAPALVVFVGPMGESSARVHVLTEADGLVRGVAYGGASRAGRGVWQLGNVVKTRMQRRGDASPCRLSGEVLYGCAARLFSAPLAMAMVVSTCALADATLPEREPCPALFGETVRLLTFLGYDPGVAEREGMPHYIRWELSLLRTLGFGLDLDMCALTGLREGLAYVSPRTGRAVNVDAAGPWKERLLPLPSFLRDTDETGTPHDWALGLRLSGHFLARDAFGQRHLPMPAARQRLVERVENLTAGPNPNGAHEPPDETDGPKPEGDTP</sequence>
<evidence type="ECO:0000313" key="7">
    <source>
        <dbReference type="EMBL" id="MBO1326599.1"/>
    </source>
</evidence>
<feature type="compositionally biased region" description="Basic and acidic residues" evidence="5">
    <location>
        <begin position="263"/>
        <end position="278"/>
    </location>
</feature>
<dbReference type="InterPro" id="IPR037278">
    <property type="entry name" value="ARFGAP/RecO"/>
</dbReference>
<keyword evidence="3 4" id="KW-0234">DNA repair</keyword>
<dbReference type="Pfam" id="PF11967">
    <property type="entry name" value="RecO_N"/>
    <property type="match status" value="1"/>
</dbReference>
<comment type="caution">
    <text evidence="7">The sequence shown here is derived from an EMBL/GenBank/DDBJ whole genome shotgun (WGS) entry which is preliminary data.</text>
</comment>
<organism evidence="7 8">
    <name type="scientific">Acetobacter garciniae</name>
    <dbReference type="NCBI Taxonomy" id="2817435"/>
    <lineage>
        <taxon>Bacteria</taxon>
        <taxon>Pseudomonadati</taxon>
        <taxon>Pseudomonadota</taxon>
        <taxon>Alphaproteobacteria</taxon>
        <taxon>Acetobacterales</taxon>
        <taxon>Acetobacteraceae</taxon>
        <taxon>Acetobacter</taxon>
    </lineage>
</organism>
<dbReference type="PANTHER" id="PTHR33991">
    <property type="entry name" value="DNA REPAIR PROTEIN RECO"/>
    <property type="match status" value="1"/>
</dbReference>
<dbReference type="HAMAP" id="MF_00201">
    <property type="entry name" value="RecO"/>
    <property type="match status" value="1"/>
</dbReference>
<evidence type="ECO:0000313" key="8">
    <source>
        <dbReference type="Proteomes" id="UP000664073"/>
    </source>
</evidence>
<name>A0A939HRI1_9PROT</name>
<dbReference type="GO" id="GO:0043590">
    <property type="term" value="C:bacterial nucleoid"/>
    <property type="evidence" value="ECO:0007669"/>
    <property type="project" value="TreeGrafter"/>
</dbReference>
<evidence type="ECO:0000256" key="2">
    <source>
        <dbReference type="ARBA" id="ARBA00023172"/>
    </source>
</evidence>
<evidence type="ECO:0000256" key="4">
    <source>
        <dbReference type="HAMAP-Rule" id="MF_00201"/>
    </source>
</evidence>
<dbReference type="Gene3D" id="1.20.1440.120">
    <property type="entry name" value="Recombination protein O, C-terminal domain"/>
    <property type="match status" value="1"/>
</dbReference>
<dbReference type="GO" id="GO:0006302">
    <property type="term" value="P:double-strand break repair"/>
    <property type="evidence" value="ECO:0007669"/>
    <property type="project" value="TreeGrafter"/>
</dbReference>
<dbReference type="InterPro" id="IPR022572">
    <property type="entry name" value="DNA_rep/recomb_RecO_N"/>
</dbReference>
<dbReference type="AlphaFoldDB" id="A0A939HRI1"/>
<dbReference type="NCBIfam" id="TIGR00613">
    <property type="entry name" value="reco"/>
    <property type="match status" value="1"/>
</dbReference>
<dbReference type="SUPFAM" id="SSF57863">
    <property type="entry name" value="ArfGap/RecO-like zinc finger"/>
    <property type="match status" value="1"/>
</dbReference>
<dbReference type="Proteomes" id="UP000664073">
    <property type="component" value="Unassembled WGS sequence"/>
</dbReference>
<feature type="region of interest" description="Disordered" evidence="5">
    <location>
        <begin position="250"/>
        <end position="278"/>
    </location>
</feature>
<keyword evidence="8" id="KW-1185">Reference proteome</keyword>
<dbReference type="EMBL" id="JAFVMH010000013">
    <property type="protein sequence ID" value="MBO1326599.1"/>
    <property type="molecule type" value="Genomic_DNA"/>
</dbReference>
<dbReference type="InterPro" id="IPR042242">
    <property type="entry name" value="RecO_C"/>
</dbReference>
<accession>A0A939HRI1</accession>
<evidence type="ECO:0000256" key="3">
    <source>
        <dbReference type="ARBA" id="ARBA00023204"/>
    </source>
</evidence>
<dbReference type="InterPro" id="IPR003717">
    <property type="entry name" value="RecO"/>
</dbReference>
<comment type="similarity">
    <text evidence="4">Belongs to the RecO family.</text>
</comment>
<dbReference type="Pfam" id="PF02565">
    <property type="entry name" value="RecO_C"/>
    <property type="match status" value="1"/>
</dbReference>
<dbReference type="RefSeq" id="WP_207847458.1">
    <property type="nucleotide sequence ID" value="NZ_JAFVMH010000013.1"/>
</dbReference>
<evidence type="ECO:0000256" key="5">
    <source>
        <dbReference type="SAM" id="MobiDB-lite"/>
    </source>
</evidence>
<protein>
    <recommendedName>
        <fullName evidence="4">DNA repair protein RecO</fullName>
    </recommendedName>
    <alternativeName>
        <fullName evidence="4">Recombination protein O</fullName>
    </alternativeName>
</protein>
<keyword evidence="1 4" id="KW-0227">DNA damage</keyword>
<feature type="domain" description="DNA replication/recombination mediator RecO N-terminal" evidence="6">
    <location>
        <begin position="6"/>
        <end position="69"/>
    </location>
</feature>
<keyword evidence="2 4" id="KW-0233">DNA recombination</keyword>
<evidence type="ECO:0000259" key="6">
    <source>
        <dbReference type="Pfam" id="PF11967"/>
    </source>
</evidence>
<dbReference type="GO" id="GO:0006310">
    <property type="term" value="P:DNA recombination"/>
    <property type="evidence" value="ECO:0007669"/>
    <property type="project" value="UniProtKB-UniRule"/>
</dbReference>
<gene>
    <name evidence="4 7" type="primary">recO</name>
    <name evidence="7" type="ORF">J2D77_15725</name>
</gene>
<comment type="function">
    <text evidence="4">Involved in DNA repair and RecF pathway recombination.</text>
</comment>
<evidence type="ECO:0000256" key="1">
    <source>
        <dbReference type="ARBA" id="ARBA00022763"/>
    </source>
</evidence>
<proteinExistence type="inferred from homology"/>